<dbReference type="EMBL" id="MFMA01000027">
    <property type="protein sequence ID" value="OGG73860.1"/>
    <property type="molecule type" value="Genomic_DNA"/>
</dbReference>
<feature type="transmembrane region" description="Helical" evidence="1">
    <location>
        <begin position="106"/>
        <end position="132"/>
    </location>
</feature>
<keyword evidence="1" id="KW-1133">Transmembrane helix</keyword>
<feature type="transmembrane region" description="Helical" evidence="1">
    <location>
        <begin position="80"/>
        <end position="100"/>
    </location>
</feature>
<protein>
    <submittedName>
        <fullName evidence="2">Uncharacterized protein</fullName>
    </submittedName>
</protein>
<dbReference type="STRING" id="1798513.A3A40_02515"/>
<evidence type="ECO:0000313" key="2">
    <source>
        <dbReference type="EMBL" id="OGG73860.1"/>
    </source>
</evidence>
<organism evidence="2 3">
    <name type="scientific">Candidatus Kaiserbacteria bacterium RIFCSPLOWO2_01_FULL_54_20</name>
    <dbReference type="NCBI Taxonomy" id="1798513"/>
    <lineage>
        <taxon>Bacteria</taxon>
        <taxon>Candidatus Kaiseribacteriota</taxon>
    </lineage>
</organism>
<keyword evidence="1" id="KW-0472">Membrane</keyword>
<keyword evidence="1" id="KW-0812">Transmembrane</keyword>
<accession>A0A1F6EJM8</accession>
<dbReference type="Proteomes" id="UP000178427">
    <property type="component" value="Unassembled WGS sequence"/>
</dbReference>
<feature type="transmembrane region" description="Helical" evidence="1">
    <location>
        <begin position="7"/>
        <end position="28"/>
    </location>
</feature>
<dbReference type="AlphaFoldDB" id="A0A1F6EJM8"/>
<gene>
    <name evidence="2" type="ORF">A3A40_02515</name>
</gene>
<reference evidence="2 3" key="1">
    <citation type="journal article" date="2016" name="Nat. Commun.">
        <title>Thousands of microbial genomes shed light on interconnected biogeochemical processes in an aquifer system.</title>
        <authorList>
            <person name="Anantharaman K."/>
            <person name="Brown C.T."/>
            <person name="Hug L.A."/>
            <person name="Sharon I."/>
            <person name="Castelle C.J."/>
            <person name="Probst A.J."/>
            <person name="Thomas B.C."/>
            <person name="Singh A."/>
            <person name="Wilkins M.J."/>
            <person name="Karaoz U."/>
            <person name="Brodie E.L."/>
            <person name="Williams K.H."/>
            <person name="Hubbard S.S."/>
            <person name="Banfield J.F."/>
        </authorList>
    </citation>
    <scope>NUCLEOTIDE SEQUENCE [LARGE SCALE GENOMIC DNA]</scope>
</reference>
<evidence type="ECO:0000256" key="1">
    <source>
        <dbReference type="SAM" id="Phobius"/>
    </source>
</evidence>
<sequence>MMYIRYVYGYLFFAIGILVVGFVAYLMFGAEYFSVQAEITSNWFTASLIFSVVSIPTYVLGVGCLLLGTKFTKINLAEPIVHLFTWAFVSGVVLTTIPVLEYVADSVFTILVSPLFMIWLPIGLTSLAYIAIRDNRVRHNKITKYVV</sequence>
<proteinExistence type="predicted"/>
<comment type="caution">
    <text evidence="2">The sequence shown here is derived from an EMBL/GenBank/DDBJ whole genome shotgun (WGS) entry which is preliminary data.</text>
</comment>
<evidence type="ECO:0000313" key="3">
    <source>
        <dbReference type="Proteomes" id="UP000178427"/>
    </source>
</evidence>
<name>A0A1F6EJM8_9BACT</name>
<feature type="transmembrane region" description="Helical" evidence="1">
    <location>
        <begin position="48"/>
        <end position="68"/>
    </location>
</feature>